<dbReference type="EC" id="3.4.19.12" evidence="3"/>
<evidence type="ECO:0000256" key="1">
    <source>
        <dbReference type="ARBA" id="ARBA00000707"/>
    </source>
</evidence>
<keyword evidence="7" id="KW-0788">Thiol protease</keyword>
<dbReference type="GO" id="GO:0006508">
    <property type="term" value="P:proteolysis"/>
    <property type="evidence" value="ECO:0007669"/>
    <property type="project" value="UniProtKB-KW"/>
</dbReference>
<evidence type="ECO:0000313" key="11">
    <source>
        <dbReference type="Proteomes" id="UP001202328"/>
    </source>
</evidence>
<keyword evidence="4" id="KW-0645">Protease</keyword>
<sequence length="296" mass="34655">MSPEWEIFYPEKQVVKFRALHKHEEDAFTLELSNAMKSHEVERRVANQLGLIYPIEIGMTRIRLTPHNYQSNQPKYEPERWGDTSLLDMLGHNCEMFDILYYQVLDTPVRQSVLSLNIPFYHAARDEVQLSRPNAELRLLLVRSNSIQKVLEGEKYIGPRDIMIQVNHVSSKAFKRKMNKYPCSVCNSGHPFLLVIHEEETLADIKLRLHEKFQVPDDEFFKWKSARGKYFEDSDILFHHFERVDDWLNRGSSHFPGLCLEHSSNSWKRTSASNQQQEGELLVAHSGYFPGPQLIE</sequence>
<dbReference type="Gene3D" id="3.10.20.90">
    <property type="entry name" value="Phosphatidylinositol 3-kinase Catalytic Subunit, Chain A, domain 1"/>
    <property type="match status" value="1"/>
</dbReference>
<evidence type="ECO:0000256" key="6">
    <source>
        <dbReference type="ARBA" id="ARBA00022801"/>
    </source>
</evidence>
<comment type="caution">
    <text evidence="10">The sequence shown here is derived from an EMBL/GenBank/DDBJ whole genome shotgun (WGS) entry which is preliminary data.</text>
</comment>
<feature type="non-terminal residue" evidence="10">
    <location>
        <position position="1"/>
    </location>
</feature>
<keyword evidence="6" id="KW-0378">Hydrolase</keyword>
<evidence type="ECO:0000256" key="2">
    <source>
        <dbReference type="ARBA" id="ARBA00009085"/>
    </source>
</evidence>
<dbReference type="Pfam" id="PF12436">
    <property type="entry name" value="USP7_ICP0_bdg"/>
    <property type="match status" value="1"/>
</dbReference>
<organism evidence="10 11">
    <name type="scientific">Papaver atlanticum</name>
    <dbReference type="NCBI Taxonomy" id="357466"/>
    <lineage>
        <taxon>Eukaryota</taxon>
        <taxon>Viridiplantae</taxon>
        <taxon>Streptophyta</taxon>
        <taxon>Embryophyta</taxon>
        <taxon>Tracheophyta</taxon>
        <taxon>Spermatophyta</taxon>
        <taxon>Magnoliopsida</taxon>
        <taxon>Ranunculales</taxon>
        <taxon>Papaveraceae</taxon>
        <taxon>Papaveroideae</taxon>
        <taxon>Papaver</taxon>
    </lineage>
</organism>
<evidence type="ECO:0000259" key="9">
    <source>
        <dbReference type="Pfam" id="PF14533"/>
    </source>
</evidence>
<dbReference type="InterPro" id="IPR029346">
    <property type="entry name" value="USP_C"/>
</dbReference>
<protein>
    <recommendedName>
        <fullName evidence="3">ubiquitinyl hydrolase 1</fullName>
        <ecNumber evidence="3">3.4.19.12</ecNumber>
    </recommendedName>
</protein>
<keyword evidence="11" id="KW-1185">Reference proteome</keyword>
<comment type="catalytic activity">
    <reaction evidence="1">
        <text>Thiol-dependent hydrolysis of ester, thioester, amide, peptide and isopeptide bonds formed by the C-terminal Gly of ubiquitin (a 76-residue protein attached to proteins as an intracellular targeting signal).</text>
        <dbReference type="EC" id="3.4.19.12"/>
    </reaction>
</comment>
<dbReference type="EMBL" id="JAJJMB010017331">
    <property type="protein sequence ID" value="KAI3839839.1"/>
    <property type="molecule type" value="Genomic_DNA"/>
</dbReference>
<accession>A0AAD4RXJ7</accession>
<evidence type="ECO:0000259" key="8">
    <source>
        <dbReference type="Pfam" id="PF12436"/>
    </source>
</evidence>
<dbReference type="AlphaFoldDB" id="A0AAD4RXJ7"/>
<evidence type="ECO:0000313" key="10">
    <source>
        <dbReference type="EMBL" id="KAI3839839.1"/>
    </source>
</evidence>
<comment type="similarity">
    <text evidence="2">Belongs to the peptidase C19 family.</text>
</comment>
<evidence type="ECO:0000256" key="7">
    <source>
        <dbReference type="ARBA" id="ARBA00022807"/>
    </source>
</evidence>
<evidence type="ECO:0000256" key="4">
    <source>
        <dbReference type="ARBA" id="ARBA00022670"/>
    </source>
</evidence>
<dbReference type="InterPro" id="IPR024729">
    <property type="entry name" value="USP7_ICP0-binding_dom"/>
</dbReference>
<feature type="domain" description="Ubiquitin carboxyl-terminal hydrolase C-terminal" evidence="9">
    <location>
        <begin position="161"/>
        <end position="248"/>
    </location>
</feature>
<reference evidence="10" key="1">
    <citation type="submission" date="2022-04" db="EMBL/GenBank/DDBJ databases">
        <title>A functionally conserved STORR gene fusion in Papaver species that diverged 16.8 million years ago.</title>
        <authorList>
            <person name="Catania T."/>
        </authorList>
    </citation>
    <scope>NUCLEOTIDE SEQUENCE</scope>
    <source>
        <strain evidence="10">S-188037</strain>
    </source>
</reference>
<gene>
    <name evidence="10" type="ORF">MKW98_010144</name>
</gene>
<dbReference type="GO" id="GO:0004843">
    <property type="term" value="F:cysteine-type deubiquitinase activity"/>
    <property type="evidence" value="ECO:0007669"/>
    <property type="project" value="UniProtKB-EC"/>
</dbReference>
<keyword evidence="5" id="KW-0833">Ubl conjugation pathway</keyword>
<evidence type="ECO:0000256" key="3">
    <source>
        <dbReference type="ARBA" id="ARBA00012759"/>
    </source>
</evidence>
<evidence type="ECO:0000256" key="5">
    <source>
        <dbReference type="ARBA" id="ARBA00022786"/>
    </source>
</evidence>
<proteinExistence type="inferred from homology"/>
<dbReference type="Proteomes" id="UP001202328">
    <property type="component" value="Unassembled WGS sequence"/>
</dbReference>
<dbReference type="Pfam" id="PF14533">
    <property type="entry name" value="USP7_C2"/>
    <property type="match status" value="1"/>
</dbReference>
<name>A0AAD4RXJ7_9MAGN</name>
<feature type="domain" description="Ubiquitin carboxyl-terminal hydrolase 7 ICP0-binding" evidence="8">
    <location>
        <begin position="11"/>
        <end position="90"/>
    </location>
</feature>